<dbReference type="AlphaFoldDB" id="A0A8D8CWX0"/>
<organism evidence="2">
    <name type="scientific">Culex pipiens</name>
    <name type="common">House mosquito</name>
    <dbReference type="NCBI Taxonomy" id="7175"/>
    <lineage>
        <taxon>Eukaryota</taxon>
        <taxon>Metazoa</taxon>
        <taxon>Ecdysozoa</taxon>
        <taxon>Arthropoda</taxon>
        <taxon>Hexapoda</taxon>
        <taxon>Insecta</taxon>
        <taxon>Pterygota</taxon>
        <taxon>Neoptera</taxon>
        <taxon>Endopterygota</taxon>
        <taxon>Diptera</taxon>
        <taxon>Nematocera</taxon>
        <taxon>Culicoidea</taxon>
        <taxon>Culicidae</taxon>
        <taxon>Culicinae</taxon>
        <taxon>Culicini</taxon>
        <taxon>Culex</taxon>
        <taxon>Culex</taxon>
    </lineage>
</organism>
<keyword evidence="1" id="KW-1133">Transmembrane helix</keyword>
<name>A0A8D8CWX0_CULPI</name>
<keyword evidence="1" id="KW-0472">Membrane</keyword>
<keyword evidence="1" id="KW-0812">Transmembrane</keyword>
<feature type="transmembrane region" description="Helical" evidence="1">
    <location>
        <begin position="28"/>
        <end position="49"/>
    </location>
</feature>
<evidence type="ECO:0000256" key="1">
    <source>
        <dbReference type="SAM" id="Phobius"/>
    </source>
</evidence>
<proteinExistence type="predicted"/>
<sequence>MEKRNAICRTHIGEINEKEKKLFESCSILVFIFQQSFFPLVLTFIQDLFHFQLQFKVRQRHLRVRASQPPMPVVMDFILHFKNGYFWRVLSVLNHVCPSA</sequence>
<accession>A0A8D8CWX0</accession>
<protein>
    <submittedName>
        <fullName evidence="2">(northern house mosquito) hypothetical protein</fullName>
    </submittedName>
</protein>
<dbReference type="EMBL" id="HBUE01136384">
    <property type="protein sequence ID" value="CAG6498730.1"/>
    <property type="molecule type" value="Transcribed_RNA"/>
</dbReference>
<reference evidence="2" key="1">
    <citation type="submission" date="2021-05" db="EMBL/GenBank/DDBJ databases">
        <authorList>
            <person name="Alioto T."/>
            <person name="Alioto T."/>
            <person name="Gomez Garrido J."/>
        </authorList>
    </citation>
    <scope>NUCLEOTIDE SEQUENCE</scope>
</reference>
<evidence type="ECO:0000313" key="2">
    <source>
        <dbReference type="EMBL" id="CAG6498730.1"/>
    </source>
</evidence>